<protein>
    <recommendedName>
        <fullName evidence="2">Squalene cyclase C-terminal domain-containing protein</fullName>
    </recommendedName>
</protein>
<dbReference type="EMBL" id="VSSQ01000025">
    <property type="protein sequence ID" value="MPL64695.1"/>
    <property type="molecule type" value="Genomic_DNA"/>
</dbReference>
<dbReference type="AlphaFoldDB" id="A0A644TCQ4"/>
<comment type="caution">
    <text evidence="1">The sequence shown here is derived from an EMBL/GenBank/DDBJ whole genome shotgun (WGS) entry which is preliminary data.</text>
</comment>
<sequence length="307" mass="35753">MNGIKWLLENADPSLEYQVARDLQHKTENQCTLLQKRIALNGHGKLLLDKRNANGHWGNGAYNPKWICTHYVLFELMQLGLGPADKDCRKSAGLLLSYPEGIDGGVNYAKTIKHSDVCINGMLLSIGSYFKVNKELIDPVIEYILKVQMNDGGWNCQYYTGATHSSLHTTISVLEGIEEYIRGGYEHRIKELRKAKREAIEFILIHRLYKSEKTKEVIKDDFFKYTFPVRWKYDILRCLDYFRKAEIAYDTRMEEGIKRIEQARNNQGIWKGYSQAGKEYYKIERDKWNTLRALRILEYYQSSRTGG</sequence>
<accession>A0A644TCQ4</accession>
<dbReference type="Gene3D" id="1.50.10.20">
    <property type="match status" value="1"/>
</dbReference>
<organism evidence="1">
    <name type="scientific">bioreactor metagenome</name>
    <dbReference type="NCBI Taxonomy" id="1076179"/>
    <lineage>
        <taxon>unclassified sequences</taxon>
        <taxon>metagenomes</taxon>
        <taxon>ecological metagenomes</taxon>
    </lineage>
</organism>
<name>A0A644TCQ4_9ZZZZ</name>
<reference evidence="1" key="1">
    <citation type="submission" date="2019-08" db="EMBL/GenBank/DDBJ databases">
        <authorList>
            <person name="Kucharzyk K."/>
            <person name="Murdoch R.W."/>
            <person name="Higgins S."/>
            <person name="Loffler F."/>
        </authorList>
    </citation>
    <scope>NUCLEOTIDE SEQUENCE</scope>
</reference>
<proteinExistence type="predicted"/>
<evidence type="ECO:0008006" key="2">
    <source>
        <dbReference type="Google" id="ProtNLM"/>
    </source>
</evidence>
<evidence type="ECO:0000313" key="1">
    <source>
        <dbReference type="EMBL" id="MPL64695.1"/>
    </source>
</evidence>
<gene>
    <name evidence="1" type="ORF">SDC9_10352</name>
</gene>
<dbReference type="InterPro" id="IPR008930">
    <property type="entry name" value="Terpenoid_cyclase/PrenylTrfase"/>
</dbReference>
<dbReference type="SUPFAM" id="SSF48239">
    <property type="entry name" value="Terpenoid cyclases/Protein prenyltransferases"/>
    <property type="match status" value="1"/>
</dbReference>